<reference evidence="2 3" key="1">
    <citation type="submission" date="2024-06" db="EMBL/GenBank/DDBJ databases">
        <title>Draft genome sequence of Geodermatophilus badlandi, a novel member of the Geodermatophilaceae isolated from badland sedimentary rocks in the Red desert, Wyoming, USA.</title>
        <authorList>
            <person name="Ben Tekaya S."/>
            <person name="Nouioui I."/>
            <person name="Flores G.M."/>
            <person name="Shaal M.N."/>
            <person name="Bredoire F."/>
            <person name="Basile F."/>
            <person name="Van Diepen L."/>
            <person name="Ward N.L."/>
        </authorList>
    </citation>
    <scope>NUCLEOTIDE SEQUENCE [LARGE SCALE GENOMIC DNA]</scope>
    <source>
        <strain evidence="2 3">WL48A</strain>
    </source>
</reference>
<dbReference type="InterPro" id="IPR011009">
    <property type="entry name" value="Kinase-like_dom_sf"/>
</dbReference>
<dbReference type="Proteomes" id="UP001560045">
    <property type="component" value="Unassembled WGS sequence"/>
</dbReference>
<name>A0ABV3XM32_9ACTN</name>
<protein>
    <submittedName>
        <fullName evidence="2">Phosphotransferase</fullName>
    </submittedName>
</protein>
<evidence type="ECO:0000313" key="2">
    <source>
        <dbReference type="EMBL" id="MEX5721441.1"/>
    </source>
</evidence>
<dbReference type="RefSeq" id="WP_369210244.1">
    <property type="nucleotide sequence ID" value="NZ_JBFNXQ010000129.1"/>
</dbReference>
<dbReference type="EMBL" id="JBFNXQ010000129">
    <property type="protein sequence ID" value="MEX5721441.1"/>
    <property type="molecule type" value="Genomic_DNA"/>
</dbReference>
<gene>
    <name evidence="2" type="ORF">ABQ292_24085</name>
</gene>
<feature type="domain" description="Aminoglycoside phosphotransferase" evidence="1">
    <location>
        <begin position="60"/>
        <end position="234"/>
    </location>
</feature>
<feature type="non-terminal residue" evidence="2">
    <location>
        <position position="287"/>
    </location>
</feature>
<dbReference type="Pfam" id="PF01636">
    <property type="entry name" value="APH"/>
    <property type="match status" value="1"/>
</dbReference>
<comment type="caution">
    <text evidence="2">The sequence shown here is derived from an EMBL/GenBank/DDBJ whole genome shotgun (WGS) entry which is preliminary data.</text>
</comment>
<accession>A0ABV3XM32</accession>
<dbReference type="SUPFAM" id="SSF56112">
    <property type="entry name" value="Protein kinase-like (PK-like)"/>
    <property type="match status" value="1"/>
</dbReference>
<keyword evidence="3" id="KW-1185">Reference proteome</keyword>
<evidence type="ECO:0000313" key="3">
    <source>
        <dbReference type="Proteomes" id="UP001560045"/>
    </source>
</evidence>
<dbReference type="InterPro" id="IPR002575">
    <property type="entry name" value="Aminoglycoside_PTrfase"/>
</dbReference>
<evidence type="ECO:0000259" key="1">
    <source>
        <dbReference type="Pfam" id="PF01636"/>
    </source>
</evidence>
<proteinExistence type="predicted"/>
<organism evidence="2 3">
    <name type="scientific">Geodermatophilus maliterrae</name>
    <dbReference type="NCBI Taxonomy" id="3162531"/>
    <lineage>
        <taxon>Bacteria</taxon>
        <taxon>Bacillati</taxon>
        <taxon>Actinomycetota</taxon>
        <taxon>Actinomycetes</taxon>
        <taxon>Geodermatophilales</taxon>
        <taxon>Geodermatophilaceae</taxon>
        <taxon>Geodermatophilus</taxon>
    </lineage>
</organism>
<sequence length="287" mass="29533">MTSTDTTGRRARAVAAATAVAAAHGVRSAGAEVLHDGVNVVVHLTPAPVVARVATLTPLLRPDPARHFSREVAVAGALTAAGAAVVPPSDLLPPGPHVHDGLVLSLWRHVEVLPAAPGPAEVGAALAALHDVLAGLPATGTPLDTPLDDLAAFTERAGAWGVPAAVRGRMVERVDRLRPRLAGAPVRPLHGDAHPGNLLATPGGWRWTDLEDTCAGPVGWDLACLRSTSRLDGRAALDALGGPPDADLAPWLELRRLHGAAWWTVVAAGHPERREQAAAVLGEVLGT</sequence>
<dbReference type="Gene3D" id="3.90.1200.10">
    <property type="match status" value="1"/>
</dbReference>